<proteinExistence type="predicted"/>
<accession>L8JMV6</accession>
<feature type="domain" description="Fibronectin type-III" evidence="2">
    <location>
        <begin position="188"/>
        <end position="280"/>
    </location>
</feature>
<evidence type="ECO:0000259" key="2">
    <source>
        <dbReference type="PROSITE" id="PS50853"/>
    </source>
</evidence>
<protein>
    <submittedName>
        <fullName evidence="3">Fibronectin, type III domain protein</fullName>
    </submittedName>
</protein>
<name>L8JMV6_9BACT</name>
<evidence type="ECO:0000313" key="4">
    <source>
        <dbReference type="Proteomes" id="UP000011135"/>
    </source>
</evidence>
<reference evidence="3 4" key="1">
    <citation type="submission" date="2012-12" db="EMBL/GenBank/DDBJ databases">
        <title>Genome assembly of Fulvivirga imtechensis AK7.</title>
        <authorList>
            <person name="Nupur N."/>
            <person name="Khatri I."/>
            <person name="Kumar R."/>
            <person name="Subramanian S."/>
            <person name="Pinnaka A."/>
        </authorList>
    </citation>
    <scope>NUCLEOTIDE SEQUENCE [LARGE SCALE GENOMIC DNA]</scope>
    <source>
        <strain evidence="3 4">AK7</strain>
    </source>
</reference>
<gene>
    <name evidence="3" type="ORF">C900_05895</name>
</gene>
<dbReference type="PANTHER" id="PTHR46708:SF2">
    <property type="entry name" value="FIBRONECTIN TYPE-III DOMAIN-CONTAINING PROTEIN"/>
    <property type="match status" value="1"/>
</dbReference>
<feature type="domain" description="Fibronectin type-III" evidence="2">
    <location>
        <begin position="373"/>
        <end position="467"/>
    </location>
</feature>
<dbReference type="Pfam" id="PF00041">
    <property type="entry name" value="fn3"/>
    <property type="match status" value="2"/>
</dbReference>
<sequence length="1287" mass="140754">MKDVTNIYNNKVTLNWYKATNENGGYEIYKKLSSNSTYSLETTVGPGVLTADITGLSGNTSYTFYVRAVRLCAVNEDIVEAYRNSNTITALTKPNTPTTKLASGIESDKFTANWYAASGTGSVTYGLVVADASLVTQGTYTLISGTSYEVNSLALAPATTYYYKVRAVNSSGASGYSSWRSVFTLPSTPVADAAGPVGQTSFTANWNATADATSYELDVATDANFVAGSYLLQTAGLTLASYDLTGLSAGEKYYYRVRGVNSSAKSKNSNVMEVLMIPPDISSITVTDIGQNSFILSWDKAKEATTYNLDVAIDNSFSNIIFTDNTIEQPGTGITEVTRSVTGLASGTPHYVRISAINYSGESGYTNAVALTKPANPLAATPSSITQDSFLAKWTAVTGASDYELDVSDDLNFENIVYQNLSTGNIFSETINGLAAGKNYYYRVRAINESGTSGDSNTVTTITIPAEPVSVNFSNIGQNGFNVQWPFVEGAAGYELDASTSSDFSSDITNLLVMASGEVEELGTFSGMAPGTEFYLRIRSLNESGNSAYAIFSDNPVLTSPDNPVAANANSIQQTSFTANWQPVPSAVGYLLTVSRDIDFNSTLSEYTDKIVTSTSHMVEGLDPGVRYYYRVVAQNLSGNSRNSNAVSTITIPKPPAITEFSEHTSVSFKVSWQNDAVGVDNYLLYVATDENFTELLPQYGPKTISGNFLETYVNQDLLPNKIYYIKLEAANESGASTSSQIRITSTLNADGTVNSPEVAEPVYTKETNIMSFSVSGGVGGIKDVLFLYKGVAAQEYDTLTLLVENNEHNVEIPQDAFDEFGLEYIIIARDMAEWEVKKDDKIRATIENVKIPLTNFGRDISNYRMISIPYDLASNRIEDNIIKAVGAPDKAKWRFMHYRNGAYVYYDALAVENFVKQNAYWFISVDTVELSFGEGLAPDYDLSNPFIMKLKKGWNQVGSPYPFDLNWSQVLSYNGSPEGVGGLMVYDAENLSFIESDILPKFGGGFVFSENDQVILTIPVDIRNNNSGGNGGRLSNTKLESEEIGSDRWFLPLELSVGKMKSRIGGVGMSIDASDGGDRLDMVSMPRFLKYLEFIVEHPDHFARYFTRDIVTAKPLHHWDVKVEHNYGNGPVSIEWDSDRILKSGVTLLLQDKEAGVLIDMSATGSYTFSDPSRELKIIYSEVKSDIGATKIQFGMAYPNPASESVFIPVQFILGDDASKIQVLVYDQKGVCVYHEQVVSREPGLFEYNWDTRNISGDPVPDGLYHYQVIDQTNSKSWNGKVIISR</sequence>
<dbReference type="eggNOG" id="COG4733">
    <property type="taxonomic scope" value="Bacteria"/>
</dbReference>
<dbReference type="Proteomes" id="UP000011135">
    <property type="component" value="Unassembled WGS sequence"/>
</dbReference>
<dbReference type="Gene3D" id="2.60.40.4070">
    <property type="match status" value="1"/>
</dbReference>
<dbReference type="CDD" id="cd00063">
    <property type="entry name" value="FN3"/>
    <property type="match status" value="5"/>
</dbReference>
<dbReference type="SMART" id="SM00060">
    <property type="entry name" value="FN3"/>
    <property type="match status" value="8"/>
</dbReference>
<dbReference type="InterPro" id="IPR036116">
    <property type="entry name" value="FN3_sf"/>
</dbReference>
<dbReference type="PATRIC" id="fig|1237149.3.peg.5213"/>
<dbReference type="Gene3D" id="2.60.40.10">
    <property type="entry name" value="Immunoglobulins"/>
    <property type="match status" value="8"/>
</dbReference>
<dbReference type="EMBL" id="AMZN01000095">
    <property type="protein sequence ID" value="ELR68712.1"/>
    <property type="molecule type" value="Genomic_DNA"/>
</dbReference>
<dbReference type="eggNOG" id="COG4932">
    <property type="taxonomic scope" value="Bacteria"/>
</dbReference>
<feature type="domain" description="Fibronectin type-III" evidence="2">
    <location>
        <begin position="93"/>
        <end position="187"/>
    </location>
</feature>
<dbReference type="STRING" id="1237149.C900_05895"/>
<organism evidence="3 4">
    <name type="scientific">Fulvivirga imtechensis AK7</name>
    <dbReference type="NCBI Taxonomy" id="1237149"/>
    <lineage>
        <taxon>Bacteria</taxon>
        <taxon>Pseudomonadati</taxon>
        <taxon>Bacteroidota</taxon>
        <taxon>Cytophagia</taxon>
        <taxon>Cytophagales</taxon>
        <taxon>Fulvivirgaceae</taxon>
        <taxon>Fulvivirga</taxon>
    </lineage>
</organism>
<keyword evidence="1" id="KW-0677">Repeat</keyword>
<dbReference type="Pfam" id="PF13860">
    <property type="entry name" value="FlgD_ig"/>
    <property type="match status" value="1"/>
</dbReference>
<dbReference type="PROSITE" id="PS50853">
    <property type="entry name" value="FN3"/>
    <property type="match status" value="5"/>
</dbReference>
<evidence type="ECO:0000313" key="3">
    <source>
        <dbReference type="EMBL" id="ELR68712.1"/>
    </source>
</evidence>
<dbReference type="InterPro" id="IPR050991">
    <property type="entry name" value="ECM_Regulatory_Proteins"/>
</dbReference>
<comment type="caution">
    <text evidence="3">The sequence shown here is derived from an EMBL/GenBank/DDBJ whole genome shotgun (WGS) entry which is preliminary data.</text>
</comment>
<feature type="domain" description="Fibronectin type-III" evidence="2">
    <location>
        <begin position="560"/>
        <end position="655"/>
    </location>
</feature>
<dbReference type="InterPro" id="IPR025965">
    <property type="entry name" value="FlgD/Vpr_Ig-like"/>
</dbReference>
<dbReference type="InterPro" id="IPR013783">
    <property type="entry name" value="Ig-like_fold"/>
</dbReference>
<keyword evidence="4" id="KW-1185">Reference proteome</keyword>
<evidence type="ECO:0000256" key="1">
    <source>
        <dbReference type="ARBA" id="ARBA00022737"/>
    </source>
</evidence>
<dbReference type="InterPro" id="IPR003961">
    <property type="entry name" value="FN3_dom"/>
</dbReference>
<feature type="domain" description="Fibronectin type-III" evidence="2">
    <location>
        <begin position="1"/>
        <end position="92"/>
    </location>
</feature>
<dbReference type="SUPFAM" id="SSF49265">
    <property type="entry name" value="Fibronectin type III"/>
    <property type="match status" value="4"/>
</dbReference>
<dbReference type="PANTHER" id="PTHR46708">
    <property type="entry name" value="TENASCIN"/>
    <property type="match status" value="1"/>
</dbReference>